<sequence>MFLVQHITEHYARNLFILLLFGFFCCRSQKDLGRKYVYKYLMEEMPRDFTCESVLKLADVENEVVHCMISGIRQTVFVVDPKDIDIEWSPRAETYSSRSGGSIRFFLKLKEEEHPFTWLKIRSAEKFGKKSPQIQNANITWEAGVGGCFRYYVVSPFKAIAFTLKITQDFHWYPNSEYAVDTGSAKNVRYIRTPTGTKLKLLQCRMCSDQKSVTILQSYYAKFSATSTSVKDRVECDVEYEGISTYFSTPVSIIRAKKVFYDPLFDSAYLKGVSKFPLKLETLTNPVACRVESKTLISSTNPLLNGVPGRYNVTCGNNEFSQGVVILSSRIFEIFYQEMTIPFVVKLNDPTLKMSDMERYACFWVTLTEIGKVVLNERVDSSTKNVTIHCAAFVGPIAVRATLYHLLQLSTAIKIQLLNNRQHYILGEHMDDIEVRATVGQIEIPPRDIQCSGKIAFQSPFIKISIYTKEGTVKVSCFAKYKEQKGEEKHFWIHFLGMRTILGIFRSIRLLLQPYLQNDEHQTDSQVLLSFETGYHLLDKRNYSSLLDRIPSPVSFLFLDTLKYPEIIEPPHNVIVPEIQQDLWIYMNDSKGLQTPVYRCYFTEMINLATESGRVTLRSYFTHSFSTRLYCERVMNGDPVNIPISFMIYPFNKLNVTIEPVVRRLFVAKNYEFTCISTRPELLQAYGSIMMVIYKDDSMLATSHGVSITLRANGEKEVPQIYSIRCFLLTGSHYGELSRRDVIVYDVYRFNITLVPKDEDGVYILGSTNTLRCSVSINEGLMDLDPHAPTCRLKAPSGSAQNTSDGVVRLSSDQKAGPITIDIIISLFEMDVIIKPTTVWFVDPTLFELQILKVSNTFDIRWTGKIICALKPEDMTEAFIKHFQWVGTHTNEVVPNSYYNQLLIRNQEEIQRSYTCKFKIGNLKKDLDLKYVDFSKISFSTNAATVYDIYQKGYQIHCYVHPEEAKNYVNFVWGWYDPVKKVHRRFVEVDTFEEGAHHLSCNSQRFGVRPLNITFYVLRECACYVVGANTTKLVFTPPTMARYKRSDTLPKCVWSVPWMNEEPGLKPTLIRKGFFRGNIFRGRSECKYVVPGFQISAAHVFRIIGEVKLRFTSSKGNFINRKAKLNIENPEKRTYMVGEQMPTCVWNEKWMNDLPELAPNTTTSDLLEERRTIRTITCAFRGEDIRERYSGSIVIVKMDDLRLKLSESYAAVLKETPTIVCDLDPPIQSVEKPYFYPVQEFGLAQVKGNRIIPGNSNSNSSNGTYICIFDKQDLYMTKIFVISNVDLSTSPMIYPAKREFVSGEEVECSDIKGSQSGYYAIDVFYRGTHIPLVNKNQNRAILSSAFVTEITIFCTLRNSYLNTEFGDENVTLSALVRPNKLVNLKPGDRKYVDTSAVVHCAFDSTPKIGQHVALNLFIYPLGYRHKVEKISLFSFKEQGVIGGRYFFTCSIVNDDGPLWATIDEIVFLETPAIPKISEMNVYGDQGLYCWTTEYPIWNRLLIASTESENGEIVRGEKGIYRFSSQSCYGYYNVTCEVYGYYHLIAFYSRATYQVYYTGKSSDTHRGVEVFSMSVIATVRFVTLKVLKGLQGQFLRIDLKDVTTDEALRFMTIVTLFDTAFTQVRPNFKRVAKKARKTLFTRKNFVHLGRVAVTNWMRGRLLRRRRKLSSSSSEDSLEIIEVEQSAGN</sequence>
<reference evidence="1 2" key="2">
    <citation type="submission" date="2018-11" db="EMBL/GenBank/DDBJ databases">
        <authorList>
            <consortium name="Pathogen Informatics"/>
        </authorList>
    </citation>
    <scope>NUCLEOTIDE SEQUENCE [LARGE SCALE GENOMIC DNA]</scope>
</reference>
<name>A0A158R9Z6_TAEAS</name>
<evidence type="ECO:0000313" key="1">
    <source>
        <dbReference type="EMBL" id="VDK39591.1"/>
    </source>
</evidence>
<accession>A0A158R9Z6</accession>
<dbReference type="EMBL" id="UYRS01018731">
    <property type="protein sequence ID" value="VDK39591.1"/>
    <property type="molecule type" value="Genomic_DNA"/>
</dbReference>
<organism evidence="3">
    <name type="scientific">Taenia asiatica</name>
    <name type="common">Asian tapeworm</name>
    <dbReference type="NCBI Taxonomy" id="60517"/>
    <lineage>
        <taxon>Eukaryota</taxon>
        <taxon>Metazoa</taxon>
        <taxon>Spiralia</taxon>
        <taxon>Lophotrochozoa</taxon>
        <taxon>Platyhelminthes</taxon>
        <taxon>Cestoda</taxon>
        <taxon>Eucestoda</taxon>
        <taxon>Cyclophyllidea</taxon>
        <taxon>Taeniidae</taxon>
        <taxon>Taenia</taxon>
    </lineage>
</organism>
<proteinExistence type="predicted"/>
<dbReference type="OrthoDB" id="6226988at2759"/>
<dbReference type="Proteomes" id="UP000282613">
    <property type="component" value="Unassembled WGS sequence"/>
</dbReference>
<reference evidence="3" key="1">
    <citation type="submission" date="2016-04" db="UniProtKB">
        <authorList>
            <consortium name="WormBaseParasite"/>
        </authorList>
    </citation>
    <scope>IDENTIFICATION</scope>
</reference>
<dbReference type="WBParaSite" id="TASK_0000811701-mRNA-1">
    <property type="protein sequence ID" value="TASK_0000811701-mRNA-1"/>
    <property type="gene ID" value="TASK_0000811701"/>
</dbReference>
<gene>
    <name evidence="1" type="ORF">TASK_LOCUS8118</name>
</gene>
<protein>
    <submittedName>
        <fullName evidence="3">Ig-like domain-containing protein</fullName>
    </submittedName>
</protein>
<evidence type="ECO:0000313" key="3">
    <source>
        <dbReference type="WBParaSite" id="TASK_0000811701-mRNA-1"/>
    </source>
</evidence>
<evidence type="ECO:0000313" key="2">
    <source>
        <dbReference type="Proteomes" id="UP000282613"/>
    </source>
</evidence>
<keyword evidence="2" id="KW-1185">Reference proteome</keyword>